<keyword evidence="6" id="KW-0687">Ribonucleoprotein</keyword>
<keyword evidence="5 10" id="KW-0689">Ribosomal protein</keyword>
<dbReference type="InterPro" id="IPR023574">
    <property type="entry name" value="Ribosomal_uL4_dom_sf"/>
</dbReference>
<keyword evidence="3" id="KW-0699">rRNA-binding</keyword>
<dbReference type="SUPFAM" id="SSF52166">
    <property type="entry name" value="Ribosomal protein L4"/>
    <property type="match status" value="1"/>
</dbReference>
<feature type="region of interest" description="Disordered" evidence="9">
    <location>
        <begin position="54"/>
        <end position="85"/>
    </location>
</feature>
<keyword evidence="4" id="KW-0694">RNA-binding</keyword>
<dbReference type="GO" id="GO:0019843">
    <property type="term" value="F:rRNA binding"/>
    <property type="evidence" value="ECO:0007669"/>
    <property type="project" value="UniProtKB-KW"/>
</dbReference>
<reference evidence="10" key="2">
    <citation type="submission" date="2019-04" db="EMBL/GenBank/DDBJ databases">
        <authorList>
            <person name="Pasella M."/>
        </authorList>
    </citation>
    <scope>NUCLEOTIDE SEQUENCE</scope>
    <source>
        <strain evidence="10">PD2927</strain>
    </source>
</reference>
<evidence type="ECO:0000256" key="5">
    <source>
        <dbReference type="ARBA" id="ARBA00022980"/>
    </source>
</evidence>
<name>A0A4D6WNH4_9FLOR</name>
<dbReference type="GO" id="GO:0006412">
    <property type="term" value="P:translation"/>
    <property type="evidence" value="ECO:0007669"/>
    <property type="project" value="InterPro"/>
</dbReference>
<dbReference type="HAMAP" id="MF_01328_B">
    <property type="entry name" value="Ribosomal_uL4_B"/>
    <property type="match status" value="1"/>
</dbReference>
<evidence type="ECO:0000256" key="3">
    <source>
        <dbReference type="ARBA" id="ARBA00022730"/>
    </source>
</evidence>
<evidence type="ECO:0000313" key="10">
    <source>
        <dbReference type="EMBL" id="QCI04976.1"/>
    </source>
</evidence>
<evidence type="ECO:0000256" key="7">
    <source>
        <dbReference type="ARBA" id="ARBA00035208"/>
    </source>
</evidence>
<reference evidence="10" key="1">
    <citation type="journal article" date="2019" name="Mol. Phylogenet. Evol.">
        <title>Morphological evolution and classification of the red algal order Ceramiales inferred using plastid phylogenomics.</title>
        <authorList>
            <person name="Diaz-Tapia P."/>
            <person name="Pasella M.M."/>
            <person name="Verbruggen H."/>
            <person name="Maggs C.A."/>
        </authorList>
    </citation>
    <scope>NUCLEOTIDE SEQUENCE</scope>
    <source>
        <strain evidence="10">PD2927</strain>
    </source>
</reference>
<sequence length="219" mass="25016">MVQKINLTYSIYSKNNEKIGTQNLDFTMNNNTNNNIYIIHKALQAQLTEKRLGNAHTKTRSEVRGGGKKPWKQKGTGRARAGSTRSPLWKNGGIIFGPKNRQYYMKINKKEKILAIKTLIYNKYSQTTLIDQIGQNLKKPKTKLILKELEQYGILPSVYLNTKILIIVDIIPQNLYLSIKNKSNIELISANNLNNLSLIKAEKLIITSKALDIMNNHYN</sequence>
<evidence type="ECO:0000256" key="6">
    <source>
        <dbReference type="ARBA" id="ARBA00023274"/>
    </source>
</evidence>
<accession>A0A4D6WNH4</accession>
<dbReference type="AlphaFoldDB" id="A0A4D6WNH4"/>
<feature type="compositionally biased region" description="Basic residues" evidence="9">
    <location>
        <begin position="66"/>
        <end position="77"/>
    </location>
</feature>
<protein>
    <recommendedName>
        <fullName evidence="7">Large ribosomal subunit protein uL4c</fullName>
    </recommendedName>
    <alternativeName>
        <fullName evidence="8">50S ribosomal protein L4, chloroplastic</fullName>
    </alternativeName>
</protein>
<evidence type="ECO:0000256" key="2">
    <source>
        <dbReference type="ARBA" id="ARBA00010528"/>
    </source>
</evidence>
<dbReference type="GO" id="GO:0003735">
    <property type="term" value="F:structural constituent of ribosome"/>
    <property type="evidence" value="ECO:0007669"/>
    <property type="project" value="InterPro"/>
</dbReference>
<dbReference type="GO" id="GO:0005840">
    <property type="term" value="C:ribosome"/>
    <property type="evidence" value="ECO:0007669"/>
    <property type="project" value="UniProtKB-KW"/>
</dbReference>
<evidence type="ECO:0000256" key="9">
    <source>
        <dbReference type="SAM" id="MobiDB-lite"/>
    </source>
</evidence>
<dbReference type="NCBIfam" id="TIGR03953">
    <property type="entry name" value="rplD_bact"/>
    <property type="match status" value="1"/>
</dbReference>
<comment type="similarity">
    <text evidence="2">Belongs to the universal ribosomal protein uL4 family.</text>
</comment>
<evidence type="ECO:0000256" key="4">
    <source>
        <dbReference type="ARBA" id="ARBA00022884"/>
    </source>
</evidence>
<dbReference type="PANTHER" id="PTHR10746">
    <property type="entry name" value="50S RIBOSOMAL PROTEIN L4"/>
    <property type="match status" value="1"/>
</dbReference>
<gene>
    <name evidence="10" type="primary">rpl4</name>
</gene>
<evidence type="ECO:0000256" key="1">
    <source>
        <dbReference type="ARBA" id="ARBA00004083"/>
    </source>
</evidence>
<geneLocation type="plastid" evidence="10"/>
<dbReference type="PANTHER" id="PTHR10746:SF17">
    <property type="entry name" value="LARGE RIBOSOMAL SUBUNIT PROTEIN UL4C"/>
    <property type="match status" value="1"/>
</dbReference>
<dbReference type="Gene3D" id="3.40.1370.10">
    <property type="match status" value="1"/>
</dbReference>
<dbReference type="EMBL" id="MK814616">
    <property type="protein sequence ID" value="QCI04976.1"/>
    <property type="molecule type" value="Genomic_DNA"/>
</dbReference>
<dbReference type="Pfam" id="PF00573">
    <property type="entry name" value="Ribosomal_L4"/>
    <property type="match status" value="1"/>
</dbReference>
<evidence type="ECO:0000256" key="8">
    <source>
        <dbReference type="ARBA" id="ARBA00035387"/>
    </source>
</evidence>
<dbReference type="InterPro" id="IPR002136">
    <property type="entry name" value="Ribosomal_uL4"/>
</dbReference>
<dbReference type="InterPro" id="IPR013005">
    <property type="entry name" value="Ribosomal_uL4-like"/>
</dbReference>
<proteinExistence type="inferred from homology"/>
<comment type="function">
    <text evidence="1">Probably binds the 23S rRNA.</text>
</comment>
<dbReference type="GO" id="GO:1990904">
    <property type="term" value="C:ribonucleoprotein complex"/>
    <property type="evidence" value="ECO:0007669"/>
    <property type="project" value="UniProtKB-KW"/>
</dbReference>
<keyword evidence="10" id="KW-0934">Plastid</keyword>
<organism evidence="10">
    <name type="scientific">Callithamnion tetricum</name>
    <dbReference type="NCBI Taxonomy" id="193179"/>
    <lineage>
        <taxon>Eukaryota</taxon>
        <taxon>Rhodophyta</taxon>
        <taxon>Florideophyceae</taxon>
        <taxon>Rhodymeniophycidae</taxon>
        <taxon>Ceramiales</taxon>
        <taxon>Callithamniaceae</taxon>
        <taxon>Callithamnion</taxon>
    </lineage>
</organism>